<dbReference type="GO" id="GO:0050660">
    <property type="term" value="F:flavin adenine dinucleotide binding"/>
    <property type="evidence" value="ECO:0007669"/>
    <property type="project" value="TreeGrafter"/>
</dbReference>
<dbReference type="Pfam" id="PF07992">
    <property type="entry name" value="Pyr_redox_2"/>
    <property type="match status" value="1"/>
</dbReference>
<evidence type="ECO:0000313" key="7">
    <source>
        <dbReference type="Proteomes" id="UP000566819"/>
    </source>
</evidence>
<dbReference type="GO" id="GO:0004174">
    <property type="term" value="F:electron-transferring-flavoprotein dehydrogenase activity"/>
    <property type="evidence" value="ECO:0007669"/>
    <property type="project" value="TreeGrafter"/>
</dbReference>
<dbReference type="AlphaFoldDB" id="A0A8H4W635"/>
<evidence type="ECO:0000256" key="4">
    <source>
        <dbReference type="ARBA" id="ARBA00023002"/>
    </source>
</evidence>
<organism evidence="6 7">
    <name type="scientific">Cudoniella acicularis</name>
    <dbReference type="NCBI Taxonomy" id="354080"/>
    <lineage>
        <taxon>Eukaryota</taxon>
        <taxon>Fungi</taxon>
        <taxon>Dikarya</taxon>
        <taxon>Ascomycota</taxon>
        <taxon>Pezizomycotina</taxon>
        <taxon>Leotiomycetes</taxon>
        <taxon>Helotiales</taxon>
        <taxon>Tricladiaceae</taxon>
        <taxon>Cudoniella</taxon>
    </lineage>
</organism>
<evidence type="ECO:0000256" key="1">
    <source>
        <dbReference type="ARBA" id="ARBA00006442"/>
    </source>
</evidence>
<comment type="similarity">
    <text evidence="1">Belongs to the FAD-dependent oxidoreductase family.</text>
</comment>
<keyword evidence="7" id="KW-1185">Reference proteome</keyword>
<dbReference type="OrthoDB" id="202203at2759"/>
<feature type="domain" description="FAD/NAD(P)-binding" evidence="5">
    <location>
        <begin position="9"/>
        <end position="322"/>
    </location>
</feature>
<dbReference type="InterPro" id="IPR036188">
    <property type="entry name" value="FAD/NAD-bd_sf"/>
</dbReference>
<dbReference type="Gene3D" id="3.50.50.100">
    <property type="match status" value="1"/>
</dbReference>
<sequence length="421" mass="45153">MAEPTTPKEILILGGSYGGLSTAHYLLKHAIPSLPSKESYRLTLISASSQVLCRPACPRALISDTMFAQEKLFVDIPPLFTQYPAENFRFIHGTATELDTTARTVAVKLESESGGENQVEKITFHALVIATGASTPSPLMGLNHTSQSLRKSWVEFREALPTAKTIIISGGGPAGIETAGELGEYLNGRAGWFTSKLSNPKVAITVITAGSEILPALRPSIAQTAEKYLAKVGVEVSKNTRVVSVVPAEAGSETGVASKATVTLDNGKTVEADLYIPCTGTSPNTSFVPKELVVADGRIETNTTTLRVDHAGPRVYALGDVSSSAHPAIHVLFPAIPILCANVKKDLLLAAGKEESEVGEDRVFKEDKSETQIVPIGKSRGVGAAMGWRLPSWMIWAIKGRDYWLWTTGNLWSGKQWAKEE</sequence>
<accession>A0A8H4W635</accession>
<dbReference type="PRINTS" id="PR00411">
    <property type="entry name" value="PNDRDTASEI"/>
</dbReference>
<evidence type="ECO:0000256" key="2">
    <source>
        <dbReference type="ARBA" id="ARBA00022630"/>
    </source>
</evidence>
<dbReference type="PANTHER" id="PTHR43735:SF3">
    <property type="entry name" value="FERROPTOSIS SUPPRESSOR PROTEIN 1"/>
    <property type="match status" value="1"/>
</dbReference>
<protein>
    <recommendedName>
        <fullName evidence="5">FAD/NAD(P)-binding domain-containing protein</fullName>
    </recommendedName>
</protein>
<dbReference type="InterPro" id="IPR023753">
    <property type="entry name" value="FAD/NAD-binding_dom"/>
</dbReference>
<name>A0A8H4W635_9HELO</name>
<dbReference type="SUPFAM" id="SSF51905">
    <property type="entry name" value="FAD/NAD(P)-binding domain"/>
    <property type="match status" value="1"/>
</dbReference>
<evidence type="ECO:0000313" key="6">
    <source>
        <dbReference type="EMBL" id="KAF4635638.1"/>
    </source>
</evidence>
<keyword evidence="4" id="KW-0560">Oxidoreductase</keyword>
<evidence type="ECO:0000259" key="5">
    <source>
        <dbReference type="Pfam" id="PF07992"/>
    </source>
</evidence>
<keyword evidence="2" id="KW-0285">Flavoprotein</keyword>
<dbReference type="Proteomes" id="UP000566819">
    <property type="component" value="Unassembled WGS sequence"/>
</dbReference>
<proteinExistence type="inferred from homology"/>
<dbReference type="GO" id="GO:0005737">
    <property type="term" value="C:cytoplasm"/>
    <property type="evidence" value="ECO:0007669"/>
    <property type="project" value="TreeGrafter"/>
</dbReference>
<keyword evidence="3" id="KW-0274">FAD</keyword>
<reference evidence="6 7" key="1">
    <citation type="submission" date="2020-03" db="EMBL/GenBank/DDBJ databases">
        <title>Draft Genome Sequence of Cudoniella acicularis.</title>
        <authorList>
            <person name="Buettner E."/>
            <person name="Kellner H."/>
        </authorList>
    </citation>
    <scope>NUCLEOTIDE SEQUENCE [LARGE SCALE GENOMIC DNA]</scope>
    <source>
        <strain evidence="6 7">DSM 108380</strain>
    </source>
</reference>
<dbReference type="EMBL" id="JAAMPI010000108">
    <property type="protein sequence ID" value="KAF4635638.1"/>
    <property type="molecule type" value="Genomic_DNA"/>
</dbReference>
<dbReference type="PRINTS" id="PR00368">
    <property type="entry name" value="FADPNR"/>
</dbReference>
<dbReference type="PANTHER" id="PTHR43735">
    <property type="entry name" value="APOPTOSIS-INDUCING FACTOR 1"/>
    <property type="match status" value="1"/>
</dbReference>
<gene>
    <name evidence="6" type="ORF">G7Y89_g2459</name>
</gene>
<evidence type="ECO:0000256" key="3">
    <source>
        <dbReference type="ARBA" id="ARBA00022827"/>
    </source>
</evidence>
<comment type="caution">
    <text evidence="6">The sequence shown here is derived from an EMBL/GenBank/DDBJ whole genome shotgun (WGS) entry which is preliminary data.</text>
</comment>